<dbReference type="Proteomes" id="UP000468388">
    <property type="component" value="Unassembled WGS sequence"/>
</dbReference>
<dbReference type="InterPro" id="IPR007505">
    <property type="entry name" value="PDDEXK_7"/>
</dbReference>
<dbReference type="OrthoDB" id="32195at2"/>
<dbReference type="Pfam" id="PF04411">
    <property type="entry name" value="PDDEXK_7"/>
    <property type="match status" value="1"/>
</dbReference>
<evidence type="ECO:0000313" key="3">
    <source>
        <dbReference type="Proteomes" id="UP000468388"/>
    </source>
</evidence>
<dbReference type="EMBL" id="WRXO01000002">
    <property type="protein sequence ID" value="MVT40463.1"/>
    <property type="molecule type" value="Genomic_DNA"/>
</dbReference>
<accession>A0A6N8J5X9</accession>
<keyword evidence="3" id="KW-1185">Reference proteome</keyword>
<organism evidence="2 3">
    <name type="scientific">Chitinophaga oryziterrae</name>
    <dbReference type="NCBI Taxonomy" id="1031224"/>
    <lineage>
        <taxon>Bacteria</taxon>
        <taxon>Pseudomonadati</taxon>
        <taxon>Bacteroidota</taxon>
        <taxon>Chitinophagia</taxon>
        <taxon>Chitinophagales</taxon>
        <taxon>Chitinophagaceae</taxon>
        <taxon>Chitinophaga</taxon>
    </lineage>
</organism>
<sequence length="762" mass="90050">MVTRHSGTNMEIIIIRHADFLVRIFAAYEEAESSFYETFIKIKERDREEYFTTEYLFSDMSLLEEFYIWNPETESLKKETITSVKQPVFFENRLYKVKIEFLGDIISIPRVYSKNKQVTREFTVMETVNGTYQLDGNLRYQQDVGFFDLRISYDRGTIPKTIVFRFEVFSVRMPLKKHFPLMIHDIEVVYPRLVLDYMKITYHNADSVPGTYSDMLWWIFFDNVYQNILRSFDFILNRPYTKNERIERIKREIRIENATNVLQGKIDKFTGDPNKHFVLAGNKSLNDNYENRVVKFILKDIIGKYERVNKRVKAHEVCKRMTNEYRAQLDYAYKALGWIPEQPLFQIVRDIENIDKITYVLANKDGYESLIEDWGKLKKGYRLFEGLYEIELKNIDYLYRLWCFLEMVELVKSLGGKKVKVIKLPETTRDQFILSADNDMSSKIVLEFGNGNVVELYQELLFDSKFDKNDSGVGRGTVRPDIVLRVRKKDLPDNLYLTYLFNVRYRVVKSDDINLPDLPYEGDMDRLHTFRNVIYHREKGKNKLSREVMGAYLLYPGQGTLVQIENLNSQMPPDICGIPFCPGQDLTNALLKNRISYIINTEAVKLLRESHPQKGKAYRREETFVFIPFIKEEDFVRVHYLQSAEMPLFDYKSFLPALGEGTLRYFAHYVEGKGIKYVYEIVSHYWKARKDVYPPDHELFRDETRKCLVLKLGNKRTLDEYLQIKGVVSNIRYTKMEYINNPVNGFIKTITERDTLLGGENS</sequence>
<protein>
    <submittedName>
        <fullName evidence="2">DUF2357 domain-containing protein</fullName>
    </submittedName>
</protein>
<evidence type="ECO:0000259" key="1">
    <source>
        <dbReference type="Pfam" id="PF09823"/>
    </source>
</evidence>
<reference evidence="2 3" key="1">
    <citation type="submission" date="2019-12" db="EMBL/GenBank/DDBJ databases">
        <title>The draft genomic sequence of strain Chitinophaga oryziterrae JCM 16595.</title>
        <authorList>
            <person name="Zhang X."/>
        </authorList>
    </citation>
    <scope>NUCLEOTIDE SEQUENCE [LARGE SCALE GENOMIC DNA]</scope>
    <source>
        <strain evidence="2 3">JCM 16595</strain>
    </source>
</reference>
<gene>
    <name evidence="2" type="ORF">GO495_07705</name>
</gene>
<dbReference type="InterPro" id="IPR018633">
    <property type="entry name" value="DUF2357"/>
</dbReference>
<proteinExistence type="predicted"/>
<evidence type="ECO:0000313" key="2">
    <source>
        <dbReference type="EMBL" id="MVT40463.1"/>
    </source>
</evidence>
<comment type="caution">
    <text evidence="2">The sequence shown here is derived from an EMBL/GenBank/DDBJ whole genome shotgun (WGS) entry which is preliminary data.</text>
</comment>
<dbReference type="AlphaFoldDB" id="A0A6N8J5X9"/>
<dbReference type="Pfam" id="PF09823">
    <property type="entry name" value="DUF2357"/>
    <property type="match status" value="1"/>
</dbReference>
<name>A0A6N8J5X9_9BACT</name>
<feature type="domain" description="DUF2357" evidence="1">
    <location>
        <begin position="136"/>
        <end position="370"/>
    </location>
</feature>